<evidence type="ECO:0000313" key="11">
    <source>
        <dbReference type="Proteomes" id="UP000800040"/>
    </source>
</evidence>
<evidence type="ECO:0000256" key="1">
    <source>
        <dbReference type="ARBA" id="ARBA00012513"/>
    </source>
</evidence>
<evidence type="ECO:0000259" key="9">
    <source>
        <dbReference type="PROSITE" id="PS50011"/>
    </source>
</evidence>
<feature type="domain" description="Protein kinase" evidence="9">
    <location>
        <begin position="11"/>
        <end position="301"/>
    </location>
</feature>
<evidence type="ECO:0000256" key="7">
    <source>
        <dbReference type="ARBA" id="ARBA00047899"/>
    </source>
</evidence>
<keyword evidence="6" id="KW-0067">ATP-binding</keyword>
<dbReference type="InterPro" id="IPR008271">
    <property type="entry name" value="Ser/Thr_kinase_AS"/>
</dbReference>
<proteinExistence type="predicted"/>
<evidence type="ECO:0000256" key="8">
    <source>
        <dbReference type="ARBA" id="ARBA00048679"/>
    </source>
</evidence>
<organism evidence="10 11">
    <name type="scientific">Decorospora gaudefroyi</name>
    <dbReference type="NCBI Taxonomy" id="184978"/>
    <lineage>
        <taxon>Eukaryota</taxon>
        <taxon>Fungi</taxon>
        <taxon>Dikarya</taxon>
        <taxon>Ascomycota</taxon>
        <taxon>Pezizomycotina</taxon>
        <taxon>Dothideomycetes</taxon>
        <taxon>Pleosporomycetidae</taxon>
        <taxon>Pleosporales</taxon>
        <taxon>Pleosporineae</taxon>
        <taxon>Pleosporaceae</taxon>
        <taxon>Decorospora</taxon>
    </lineage>
</organism>
<dbReference type="EC" id="2.7.11.1" evidence="1"/>
<dbReference type="Proteomes" id="UP000800040">
    <property type="component" value="Unassembled WGS sequence"/>
</dbReference>
<dbReference type="Gene3D" id="1.10.510.10">
    <property type="entry name" value="Transferase(Phosphotransferase) domain 1"/>
    <property type="match status" value="1"/>
</dbReference>
<dbReference type="GO" id="GO:0005524">
    <property type="term" value="F:ATP binding"/>
    <property type="evidence" value="ECO:0007669"/>
    <property type="project" value="UniProtKB-KW"/>
</dbReference>
<dbReference type="PROSITE" id="PS50011">
    <property type="entry name" value="PROTEIN_KINASE_DOM"/>
    <property type="match status" value="1"/>
</dbReference>
<evidence type="ECO:0000313" key="10">
    <source>
        <dbReference type="EMBL" id="KAF1834130.1"/>
    </source>
</evidence>
<gene>
    <name evidence="10" type="ORF">BDW02DRAFT_351852</name>
</gene>
<evidence type="ECO:0000256" key="3">
    <source>
        <dbReference type="ARBA" id="ARBA00022679"/>
    </source>
</evidence>
<comment type="catalytic activity">
    <reaction evidence="7">
        <text>L-threonyl-[protein] + ATP = O-phospho-L-threonyl-[protein] + ADP + H(+)</text>
        <dbReference type="Rhea" id="RHEA:46608"/>
        <dbReference type="Rhea" id="RHEA-COMP:11060"/>
        <dbReference type="Rhea" id="RHEA-COMP:11605"/>
        <dbReference type="ChEBI" id="CHEBI:15378"/>
        <dbReference type="ChEBI" id="CHEBI:30013"/>
        <dbReference type="ChEBI" id="CHEBI:30616"/>
        <dbReference type="ChEBI" id="CHEBI:61977"/>
        <dbReference type="ChEBI" id="CHEBI:456216"/>
        <dbReference type="EC" id="2.7.11.1"/>
    </reaction>
</comment>
<dbReference type="SMART" id="SM00220">
    <property type="entry name" value="S_TKc"/>
    <property type="match status" value="1"/>
</dbReference>
<protein>
    <recommendedName>
        <fullName evidence="1">non-specific serine/threonine protein kinase</fullName>
        <ecNumber evidence="1">2.7.11.1</ecNumber>
    </recommendedName>
</protein>
<dbReference type="PANTHER" id="PTHR43671">
    <property type="entry name" value="SERINE/THREONINE-PROTEIN KINASE NEK"/>
    <property type="match status" value="1"/>
</dbReference>
<dbReference type="PANTHER" id="PTHR43671:SF98">
    <property type="entry name" value="SERINE_THREONINE-PROTEIN KINASE NEK11"/>
    <property type="match status" value="1"/>
</dbReference>
<evidence type="ECO:0000256" key="5">
    <source>
        <dbReference type="ARBA" id="ARBA00022777"/>
    </source>
</evidence>
<keyword evidence="2" id="KW-0723">Serine/threonine-protein kinase</keyword>
<evidence type="ECO:0000256" key="6">
    <source>
        <dbReference type="ARBA" id="ARBA00022840"/>
    </source>
</evidence>
<comment type="catalytic activity">
    <reaction evidence="8">
        <text>L-seryl-[protein] + ATP = O-phospho-L-seryl-[protein] + ADP + H(+)</text>
        <dbReference type="Rhea" id="RHEA:17989"/>
        <dbReference type="Rhea" id="RHEA-COMP:9863"/>
        <dbReference type="Rhea" id="RHEA-COMP:11604"/>
        <dbReference type="ChEBI" id="CHEBI:15378"/>
        <dbReference type="ChEBI" id="CHEBI:29999"/>
        <dbReference type="ChEBI" id="CHEBI:30616"/>
        <dbReference type="ChEBI" id="CHEBI:83421"/>
        <dbReference type="ChEBI" id="CHEBI:456216"/>
        <dbReference type="EC" id="2.7.11.1"/>
    </reaction>
</comment>
<evidence type="ECO:0000256" key="4">
    <source>
        <dbReference type="ARBA" id="ARBA00022741"/>
    </source>
</evidence>
<dbReference type="InterPro" id="IPR050660">
    <property type="entry name" value="NEK_Ser/Thr_kinase"/>
</dbReference>
<dbReference type="InterPro" id="IPR001245">
    <property type="entry name" value="Ser-Thr/Tyr_kinase_cat_dom"/>
</dbReference>
<keyword evidence="4" id="KW-0547">Nucleotide-binding</keyword>
<dbReference type="EMBL" id="ML975307">
    <property type="protein sequence ID" value="KAF1834130.1"/>
    <property type="molecule type" value="Genomic_DNA"/>
</dbReference>
<name>A0A6A5KCZ4_9PLEO</name>
<evidence type="ECO:0000256" key="2">
    <source>
        <dbReference type="ARBA" id="ARBA00022527"/>
    </source>
</evidence>
<sequence>MALRNDYFQVQQAVQGFGGTQNSGVYVVLHRTTNTTCIEKRVAAKQNGAESVEHEIRTMKQVKGHPNIVSILEYDTDDIDTTYASIYMQHCELGSLDSLIGRFAQRDLYLEDEGFLWKVLWDVSLALCYLWTGHDYEDTRQRALQGQCVDGREAGWNAIIHRDMKPGNIFMTWWGPQGCDPSSVYPIVVLADFGCSVTSTDILLNTKPAQLLRRGRVCFDPPEPRYTKQADVYGIGLIMHCLALMQQLPCGSVNEREATPFGEGHGFCEGLEEAVQKCLIENPSSRPTPEGLPKMVWEAYWQWRSARSNDGQSLPGWTFG</sequence>
<keyword evidence="3" id="KW-0808">Transferase</keyword>
<dbReference type="InterPro" id="IPR000719">
    <property type="entry name" value="Prot_kinase_dom"/>
</dbReference>
<keyword evidence="11" id="KW-1185">Reference proteome</keyword>
<dbReference type="AlphaFoldDB" id="A0A6A5KCZ4"/>
<dbReference type="GO" id="GO:0004674">
    <property type="term" value="F:protein serine/threonine kinase activity"/>
    <property type="evidence" value="ECO:0007669"/>
    <property type="project" value="UniProtKB-KW"/>
</dbReference>
<dbReference type="OrthoDB" id="310217at2759"/>
<keyword evidence="5 10" id="KW-0418">Kinase</keyword>
<dbReference type="SUPFAM" id="SSF56112">
    <property type="entry name" value="Protein kinase-like (PK-like)"/>
    <property type="match status" value="1"/>
</dbReference>
<accession>A0A6A5KCZ4</accession>
<dbReference type="Pfam" id="PF07714">
    <property type="entry name" value="PK_Tyr_Ser-Thr"/>
    <property type="match status" value="1"/>
</dbReference>
<dbReference type="PROSITE" id="PS00108">
    <property type="entry name" value="PROTEIN_KINASE_ST"/>
    <property type="match status" value="1"/>
</dbReference>
<dbReference type="CDD" id="cd00180">
    <property type="entry name" value="PKc"/>
    <property type="match status" value="1"/>
</dbReference>
<dbReference type="InterPro" id="IPR011009">
    <property type="entry name" value="Kinase-like_dom_sf"/>
</dbReference>
<reference evidence="10" key="1">
    <citation type="submission" date="2020-01" db="EMBL/GenBank/DDBJ databases">
        <authorList>
            <consortium name="DOE Joint Genome Institute"/>
            <person name="Haridas S."/>
            <person name="Albert R."/>
            <person name="Binder M."/>
            <person name="Bloem J."/>
            <person name="Labutti K."/>
            <person name="Salamov A."/>
            <person name="Andreopoulos B."/>
            <person name="Baker S.E."/>
            <person name="Barry K."/>
            <person name="Bills G."/>
            <person name="Bluhm B.H."/>
            <person name="Cannon C."/>
            <person name="Castanera R."/>
            <person name="Culley D.E."/>
            <person name="Daum C."/>
            <person name="Ezra D."/>
            <person name="Gonzalez J.B."/>
            <person name="Henrissat B."/>
            <person name="Kuo A."/>
            <person name="Liang C."/>
            <person name="Lipzen A."/>
            <person name="Lutzoni F."/>
            <person name="Magnuson J."/>
            <person name="Mondo S."/>
            <person name="Nolan M."/>
            <person name="Ohm R."/>
            <person name="Pangilinan J."/>
            <person name="Park H.-J."/>
            <person name="Ramirez L."/>
            <person name="Alfaro M."/>
            <person name="Sun H."/>
            <person name="Tritt A."/>
            <person name="Yoshinaga Y."/>
            <person name="Zwiers L.-H."/>
            <person name="Turgeon B.G."/>
            <person name="Goodwin S.B."/>
            <person name="Spatafora J.W."/>
            <person name="Crous P.W."/>
            <person name="Grigoriev I.V."/>
        </authorList>
    </citation>
    <scope>NUCLEOTIDE SEQUENCE</scope>
    <source>
        <strain evidence="10">P77</strain>
    </source>
</reference>